<dbReference type="PANTHER" id="PTHR44395">
    <property type="match status" value="1"/>
</dbReference>
<protein>
    <submittedName>
        <fullName evidence="2">Protein O-mannosyl-transferase Tmtc3</fullName>
    </submittedName>
</protein>
<dbReference type="GO" id="GO:0005783">
    <property type="term" value="C:endoplasmic reticulum"/>
    <property type="evidence" value="ECO:0007669"/>
    <property type="project" value="TreeGrafter"/>
</dbReference>
<dbReference type="InterPro" id="IPR011990">
    <property type="entry name" value="TPR-like_helical_dom_sf"/>
</dbReference>
<reference evidence="2" key="1">
    <citation type="submission" date="2020-08" db="EMBL/GenBank/DDBJ databases">
        <title>Multicomponent nature underlies the extraordinary mechanical properties of spider dragline silk.</title>
        <authorList>
            <person name="Kono N."/>
            <person name="Nakamura H."/>
            <person name="Mori M."/>
            <person name="Yoshida Y."/>
            <person name="Ohtoshi R."/>
            <person name="Malay A.D."/>
            <person name="Moran D.A.P."/>
            <person name="Tomita M."/>
            <person name="Numata K."/>
            <person name="Arakawa K."/>
        </authorList>
    </citation>
    <scope>NUCLEOTIDE SEQUENCE</scope>
</reference>
<dbReference type="GO" id="GO:0035269">
    <property type="term" value="P:protein O-linked glycosylation via mannose"/>
    <property type="evidence" value="ECO:0007669"/>
    <property type="project" value="TreeGrafter"/>
</dbReference>
<dbReference type="AlphaFoldDB" id="A0A8X6ULU2"/>
<accession>A0A8X6ULU2</accession>
<feature type="compositionally biased region" description="Basic and acidic residues" evidence="1">
    <location>
        <begin position="110"/>
        <end position="119"/>
    </location>
</feature>
<dbReference type="PANTHER" id="PTHR44395:SF1">
    <property type="entry name" value="PROTEIN O-MANNOSYL-TRANSFERASE TMTC3"/>
    <property type="match status" value="1"/>
</dbReference>
<name>A0A8X6ULU2_NEPPI</name>
<dbReference type="Pfam" id="PF14559">
    <property type="entry name" value="TPR_19"/>
    <property type="match status" value="1"/>
</dbReference>
<proteinExistence type="predicted"/>
<keyword evidence="3" id="KW-1185">Reference proteome</keyword>
<comment type="caution">
    <text evidence="2">The sequence shown here is derived from an EMBL/GenBank/DDBJ whole genome shotgun (WGS) entry which is preliminary data.</text>
</comment>
<dbReference type="OrthoDB" id="6538080at2759"/>
<feature type="non-terminal residue" evidence="2">
    <location>
        <position position="128"/>
    </location>
</feature>
<organism evidence="2 3">
    <name type="scientific">Nephila pilipes</name>
    <name type="common">Giant wood spider</name>
    <name type="synonym">Nephila maculata</name>
    <dbReference type="NCBI Taxonomy" id="299642"/>
    <lineage>
        <taxon>Eukaryota</taxon>
        <taxon>Metazoa</taxon>
        <taxon>Ecdysozoa</taxon>
        <taxon>Arthropoda</taxon>
        <taxon>Chelicerata</taxon>
        <taxon>Arachnida</taxon>
        <taxon>Araneae</taxon>
        <taxon>Araneomorphae</taxon>
        <taxon>Entelegynae</taxon>
        <taxon>Araneoidea</taxon>
        <taxon>Nephilidae</taxon>
        <taxon>Nephila</taxon>
    </lineage>
</organism>
<dbReference type="Gene3D" id="1.25.40.10">
    <property type="entry name" value="Tetratricopeptide repeat domain"/>
    <property type="match status" value="1"/>
</dbReference>
<evidence type="ECO:0000313" key="2">
    <source>
        <dbReference type="EMBL" id="GFU23086.1"/>
    </source>
</evidence>
<sequence length="128" mass="14402">HHPDHVKGLILLGDIYINSFKDLDAAQECYESILRYESNNVQALHNLCVVHVERGLMEKAEACLEKASALAPTEQYVSQHLDIVRARRLQMLKKRSLTSQSRRIGAANDVLKESHDKSPKSNIAQAIT</sequence>
<feature type="region of interest" description="Disordered" evidence="1">
    <location>
        <begin position="108"/>
        <end position="128"/>
    </location>
</feature>
<dbReference type="EMBL" id="BMAW01081145">
    <property type="protein sequence ID" value="GFU23086.1"/>
    <property type="molecule type" value="Genomic_DNA"/>
</dbReference>
<dbReference type="Proteomes" id="UP000887013">
    <property type="component" value="Unassembled WGS sequence"/>
</dbReference>
<dbReference type="SUPFAM" id="SSF48452">
    <property type="entry name" value="TPR-like"/>
    <property type="match status" value="1"/>
</dbReference>
<dbReference type="GO" id="GO:0000030">
    <property type="term" value="F:mannosyltransferase activity"/>
    <property type="evidence" value="ECO:0007669"/>
    <property type="project" value="TreeGrafter"/>
</dbReference>
<evidence type="ECO:0000256" key="1">
    <source>
        <dbReference type="SAM" id="MobiDB-lite"/>
    </source>
</evidence>
<evidence type="ECO:0000313" key="3">
    <source>
        <dbReference type="Proteomes" id="UP000887013"/>
    </source>
</evidence>
<gene>
    <name evidence="2" type="primary">Tmtc3</name>
    <name evidence="2" type="ORF">NPIL_451271</name>
</gene>